<evidence type="ECO:0000313" key="2">
    <source>
        <dbReference type="Proteomes" id="UP000238296"/>
    </source>
</evidence>
<sequence>MSASSTPTDSPRAASAAARLTVTLDLPTPPLPDATAYTRVSEPGWANGITGSAASPRSRLRSSVRCSSLITSRVTVTAPVPGTSVTARVTRSLSSAFIGHPAIVR</sequence>
<name>A0A2S8BDY7_9MYCO</name>
<proteinExistence type="predicted"/>
<gene>
    <name evidence="1" type="ORF">C1Y40_04975</name>
</gene>
<accession>A0A2S8BDY7</accession>
<reference evidence="1 2" key="1">
    <citation type="journal article" date="2017" name="Int. J. Syst. Evol. Microbiol.">
        <title>Mycobacterium talmoniae sp. nov., a slowly growing mycobacterium isolated from human respiratory samples.</title>
        <authorList>
            <person name="Davidson R.M."/>
            <person name="DeGroote M.A."/>
            <person name="Marola J.L."/>
            <person name="Buss S."/>
            <person name="Jones V."/>
            <person name="McNeil M.R."/>
            <person name="Freifeld A.G."/>
            <person name="Elaine Epperson L."/>
            <person name="Hasan N.A."/>
            <person name="Jackson M."/>
            <person name="Iwen P.C."/>
            <person name="Salfinger M."/>
            <person name="Strong M."/>
        </authorList>
    </citation>
    <scope>NUCLEOTIDE SEQUENCE [LARGE SCALE GENOMIC DNA]</scope>
    <source>
        <strain evidence="1 2">ATCC BAA-2683</strain>
    </source>
</reference>
<dbReference type="AlphaFoldDB" id="A0A2S8BDY7"/>
<evidence type="ECO:0000313" key="1">
    <source>
        <dbReference type="EMBL" id="PQM44863.1"/>
    </source>
</evidence>
<organism evidence="1 2">
    <name type="scientific">Mycobacterium talmoniae</name>
    <dbReference type="NCBI Taxonomy" id="1858794"/>
    <lineage>
        <taxon>Bacteria</taxon>
        <taxon>Bacillati</taxon>
        <taxon>Actinomycetota</taxon>
        <taxon>Actinomycetes</taxon>
        <taxon>Mycobacteriales</taxon>
        <taxon>Mycobacteriaceae</taxon>
        <taxon>Mycobacterium</taxon>
    </lineage>
</organism>
<comment type="caution">
    <text evidence="1">The sequence shown here is derived from an EMBL/GenBank/DDBJ whole genome shotgun (WGS) entry which is preliminary data.</text>
</comment>
<protein>
    <submittedName>
        <fullName evidence="1">Uncharacterized protein</fullName>
    </submittedName>
</protein>
<dbReference type="EMBL" id="PPEA01000700">
    <property type="protein sequence ID" value="PQM44863.1"/>
    <property type="molecule type" value="Genomic_DNA"/>
</dbReference>
<dbReference type="Proteomes" id="UP000238296">
    <property type="component" value="Unassembled WGS sequence"/>
</dbReference>